<protein>
    <recommendedName>
        <fullName evidence="2">F-box domain-containing protein</fullName>
    </recommendedName>
</protein>
<comment type="caution">
    <text evidence="3">The sequence shown here is derived from an EMBL/GenBank/DDBJ whole genome shotgun (WGS) entry which is preliminary data.</text>
</comment>
<reference evidence="3 4" key="1">
    <citation type="submission" date="2019-10" db="EMBL/GenBank/DDBJ databases">
        <authorList>
            <person name="Palmer J.M."/>
        </authorList>
    </citation>
    <scope>NUCLEOTIDE SEQUENCE [LARGE SCALE GENOMIC DNA]</scope>
    <source>
        <strain evidence="3 4">TWF718</strain>
    </source>
</reference>
<organism evidence="3 4">
    <name type="scientific">Orbilia javanica</name>
    <dbReference type="NCBI Taxonomy" id="47235"/>
    <lineage>
        <taxon>Eukaryota</taxon>
        <taxon>Fungi</taxon>
        <taxon>Dikarya</taxon>
        <taxon>Ascomycota</taxon>
        <taxon>Pezizomycotina</taxon>
        <taxon>Orbiliomycetes</taxon>
        <taxon>Orbiliales</taxon>
        <taxon>Orbiliaceae</taxon>
        <taxon>Orbilia</taxon>
    </lineage>
</organism>
<dbReference type="Pfam" id="PF00646">
    <property type="entry name" value="F-box"/>
    <property type="match status" value="1"/>
</dbReference>
<keyword evidence="4" id="KW-1185">Reference proteome</keyword>
<feature type="region of interest" description="Disordered" evidence="1">
    <location>
        <begin position="408"/>
        <end position="432"/>
    </location>
</feature>
<dbReference type="InterPro" id="IPR001810">
    <property type="entry name" value="F-box_dom"/>
</dbReference>
<dbReference type="Proteomes" id="UP001313282">
    <property type="component" value="Unassembled WGS sequence"/>
</dbReference>
<evidence type="ECO:0000313" key="4">
    <source>
        <dbReference type="Proteomes" id="UP001313282"/>
    </source>
</evidence>
<feature type="compositionally biased region" description="Basic and acidic residues" evidence="1">
    <location>
        <begin position="408"/>
        <end position="425"/>
    </location>
</feature>
<dbReference type="AlphaFoldDB" id="A0AAN8REI5"/>
<evidence type="ECO:0000313" key="3">
    <source>
        <dbReference type="EMBL" id="KAK6350590.1"/>
    </source>
</evidence>
<feature type="domain" description="F-box" evidence="2">
    <location>
        <begin position="41"/>
        <end position="74"/>
    </location>
</feature>
<dbReference type="InterPro" id="IPR036047">
    <property type="entry name" value="F-box-like_dom_sf"/>
</dbReference>
<proteinExistence type="predicted"/>
<accession>A0AAN8REI5</accession>
<name>A0AAN8REI5_9PEZI</name>
<dbReference type="CDD" id="cd09917">
    <property type="entry name" value="F-box_SF"/>
    <property type="match status" value="1"/>
</dbReference>
<gene>
    <name evidence="3" type="ORF">TWF718_003779</name>
</gene>
<evidence type="ECO:0000256" key="1">
    <source>
        <dbReference type="SAM" id="MobiDB-lite"/>
    </source>
</evidence>
<dbReference type="EMBL" id="JAVHNR010000002">
    <property type="protein sequence ID" value="KAK6350590.1"/>
    <property type="molecule type" value="Genomic_DNA"/>
</dbReference>
<dbReference type="SUPFAM" id="SSF81383">
    <property type="entry name" value="F-box domain"/>
    <property type="match status" value="1"/>
</dbReference>
<sequence>MAPSTRKRQALMANPVDIPRPSKKRLKSLRPRKYAIHPFVELPSELQLRIMGFCDVKTLSAFSLLSNHFRELSLRVMWETQPVETYIKNFEQLDEHEDLRLAVRHLAIRKQSVPNRSRFSGVAQRLLTRFPKNYFPGLQELTIEYEPVSSDYFVAIMNTLSKYQPNKFKTLNIEVTYRWNPLNNTIVKDPAQNTIVYPTGLTTINLCFGYAGQILKFDPFKVFDANSDTVTTATASLRTWYNHFSLKPCPKVTTLYVQQGGFEKSCGKELAIKFPNTERLILDAPYCGLFWQGTDVGTMMERYVSWGRFPRVKTVEINCIKNMDYGRDPVNFRDSLIRHIRFLAKRWISDGGMPNLEVIQVKMGYLVGRIAPTDYFTLVIEIKETCRVVTTTWFKKLPQEVELEKEEAEKKAIENEQAEGAKADPMEDVVTV</sequence>
<evidence type="ECO:0000259" key="2">
    <source>
        <dbReference type="Pfam" id="PF00646"/>
    </source>
</evidence>